<keyword evidence="1" id="KW-0805">Transcription regulation</keyword>
<dbReference type="OrthoDB" id="9805134at2"/>
<protein>
    <submittedName>
        <fullName evidence="6">DNA-binding transcriptional regulator, AcrR family</fullName>
    </submittedName>
</protein>
<dbReference type="Gene3D" id="1.10.357.10">
    <property type="entry name" value="Tetracycline Repressor, domain 2"/>
    <property type="match status" value="1"/>
</dbReference>
<dbReference type="InterPro" id="IPR009057">
    <property type="entry name" value="Homeodomain-like_sf"/>
</dbReference>
<evidence type="ECO:0000259" key="5">
    <source>
        <dbReference type="PROSITE" id="PS50977"/>
    </source>
</evidence>
<dbReference type="SUPFAM" id="SSF46689">
    <property type="entry name" value="Homeodomain-like"/>
    <property type="match status" value="1"/>
</dbReference>
<dbReference type="STRING" id="399736.SAMN04489720_1570"/>
<feature type="DNA-binding region" description="H-T-H motif" evidence="4">
    <location>
        <begin position="30"/>
        <end position="49"/>
    </location>
</feature>
<evidence type="ECO:0000256" key="3">
    <source>
        <dbReference type="ARBA" id="ARBA00023163"/>
    </source>
</evidence>
<dbReference type="GO" id="GO:0003677">
    <property type="term" value="F:DNA binding"/>
    <property type="evidence" value="ECO:0007669"/>
    <property type="project" value="UniProtKB-UniRule"/>
</dbReference>
<accession>A0A1G8DAA5</accession>
<reference evidence="7" key="1">
    <citation type="submission" date="2016-10" db="EMBL/GenBank/DDBJ databases">
        <authorList>
            <person name="Varghese N."/>
            <person name="Submissions S."/>
        </authorList>
    </citation>
    <scope>NUCLEOTIDE SEQUENCE [LARGE SCALE GENOMIC DNA]</scope>
    <source>
        <strain evidence="7">DSM 22002</strain>
    </source>
</reference>
<dbReference type="Proteomes" id="UP000198822">
    <property type="component" value="Chromosome I"/>
</dbReference>
<dbReference type="Gene3D" id="1.10.10.60">
    <property type="entry name" value="Homeodomain-like"/>
    <property type="match status" value="1"/>
</dbReference>
<keyword evidence="7" id="KW-1185">Reference proteome</keyword>
<evidence type="ECO:0000313" key="7">
    <source>
        <dbReference type="Proteomes" id="UP000198822"/>
    </source>
</evidence>
<dbReference type="PROSITE" id="PS01081">
    <property type="entry name" value="HTH_TETR_1"/>
    <property type="match status" value="1"/>
</dbReference>
<dbReference type="EMBL" id="LT629695">
    <property type="protein sequence ID" value="SDH54494.1"/>
    <property type="molecule type" value="Genomic_DNA"/>
</dbReference>
<organism evidence="6 7">
    <name type="scientific">Agrococcus jejuensis</name>
    <dbReference type="NCBI Taxonomy" id="399736"/>
    <lineage>
        <taxon>Bacteria</taxon>
        <taxon>Bacillati</taxon>
        <taxon>Actinomycetota</taxon>
        <taxon>Actinomycetes</taxon>
        <taxon>Micrococcales</taxon>
        <taxon>Microbacteriaceae</taxon>
        <taxon>Agrococcus</taxon>
    </lineage>
</organism>
<proteinExistence type="predicted"/>
<gene>
    <name evidence="6" type="ORF">SAMN04489720_1570</name>
</gene>
<dbReference type="InterPro" id="IPR023772">
    <property type="entry name" value="DNA-bd_HTH_TetR-type_CS"/>
</dbReference>
<dbReference type="RefSeq" id="WP_092503944.1">
    <property type="nucleotide sequence ID" value="NZ_LT629695.1"/>
</dbReference>
<feature type="domain" description="HTH tetR-type" evidence="5">
    <location>
        <begin position="7"/>
        <end position="67"/>
    </location>
</feature>
<dbReference type="PANTHER" id="PTHR47506">
    <property type="entry name" value="TRANSCRIPTIONAL REGULATORY PROTEIN"/>
    <property type="match status" value="1"/>
</dbReference>
<dbReference type="PROSITE" id="PS50977">
    <property type="entry name" value="HTH_TETR_2"/>
    <property type="match status" value="1"/>
</dbReference>
<evidence type="ECO:0000256" key="1">
    <source>
        <dbReference type="ARBA" id="ARBA00023015"/>
    </source>
</evidence>
<dbReference type="Pfam" id="PF00440">
    <property type="entry name" value="TetR_N"/>
    <property type="match status" value="1"/>
</dbReference>
<name>A0A1G8DAA5_9MICO</name>
<evidence type="ECO:0000256" key="4">
    <source>
        <dbReference type="PROSITE-ProRule" id="PRU00335"/>
    </source>
</evidence>
<keyword evidence="3" id="KW-0804">Transcription</keyword>
<dbReference type="AlphaFoldDB" id="A0A1G8DAA5"/>
<evidence type="ECO:0000256" key="2">
    <source>
        <dbReference type="ARBA" id="ARBA00023125"/>
    </source>
</evidence>
<sequence length="184" mass="19355">MAGRPRGFDRDDALDVAVRGFWRDGYDETTVATLTKAMGISAPSLYAAFGDKDRLFAEAAACYADSATAELERQLSHESTSDAIASILRGCMTAYTDPDTPQGCFVLTEPRLADRRRDMASRIAARIERGIAEGDVPASTDAHGTADLVLAVLGGMSTRARDGGSAGEVAAIGELALATLPLRA</sequence>
<keyword evidence="2 4" id="KW-0238">DNA-binding</keyword>
<dbReference type="PANTHER" id="PTHR47506:SF1">
    <property type="entry name" value="HTH-TYPE TRANSCRIPTIONAL REGULATOR YJDC"/>
    <property type="match status" value="1"/>
</dbReference>
<dbReference type="SUPFAM" id="SSF48498">
    <property type="entry name" value="Tetracyclin repressor-like, C-terminal domain"/>
    <property type="match status" value="1"/>
</dbReference>
<dbReference type="InterPro" id="IPR001647">
    <property type="entry name" value="HTH_TetR"/>
</dbReference>
<evidence type="ECO:0000313" key="6">
    <source>
        <dbReference type="EMBL" id="SDH54494.1"/>
    </source>
</evidence>
<dbReference type="InterPro" id="IPR036271">
    <property type="entry name" value="Tet_transcr_reg_TetR-rel_C_sf"/>
</dbReference>